<organism evidence="12 13">
    <name type="scientific">Colletotrichum gloeosporioides</name>
    <name type="common">Anthracnose fungus</name>
    <name type="synonym">Glomerella cingulata</name>
    <dbReference type="NCBI Taxonomy" id="474922"/>
    <lineage>
        <taxon>Eukaryota</taxon>
        <taxon>Fungi</taxon>
        <taxon>Dikarya</taxon>
        <taxon>Ascomycota</taxon>
        <taxon>Pezizomycotina</taxon>
        <taxon>Sordariomycetes</taxon>
        <taxon>Hypocreomycetidae</taxon>
        <taxon>Glomerellales</taxon>
        <taxon>Glomerellaceae</taxon>
        <taxon>Colletotrichum</taxon>
        <taxon>Colletotrichum gloeosporioides species complex</taxon>
    </lineage>
</organism>
<evidence type="ECO:0000313" key="12">
    <source>
        <dbReference type="EMBL" id="KAF3811525.1"/>
    </source>
</evidence>
<comment type="similarity">
    <text evidence="2 10">Belongs to the Mediator complex subunit 21 family.</text>
</comment>
<comment type="function">
    <text evidence="9 10">Component of the Mediator complex, a coactivator involved in the regulated transcription of nearly all RNA polymerase II-dependent genes. Mediator functions as a bridge to convey information from gene-specific regulatory proteins to the basal RNA polymerase II transcription machinery. Mediator is recruited to promoters by direct interactions with regulatory proteins and serves as a scaffold for the assembly of a functional preinitiation complex with RNA polymerase II and the general transcription factors.</text>
</comment>
<evidence type="ECO:0000256" key="2">
    <source>
        <dbReference type="ARBA" id="ARBA00005770"/>
    </source>
</evidence>
<protein>
    <recommendedName>
        <fullName evidence="4 10">Mediator of RNA polymerase II transcription subunit 21</fullName>
    </recommendedName>
</protein>
<dbReference type="InterPro" id="IPR037212">
    <property type="entry name" value="Med7/Med21-like"/>
</dbReference>
<feature type="coiled-coil region" evidence="11">
    <location>
        <begin position="93"/>
        <end position="127"/>
    </location>
</feature>
<keyword evidence="13" id="KW-1185">Reference proteome</keyword>
<gene>
    <name evidence="12" type="ORF">GCG54_00001851</name>
</gene>
<dbReference type="Proteomes" id="UP000613401">
    <property type="component" value="Unassembled WGS sequence"/>
</dbReference>
<dbReference type="InterPro" id="IPR021384">
    <property type="entry name" value="Mediator_Med21"/>
</dbReference>
<dbReference type="AlphaFoldDB" id="A0A8H4CWM9"/>
<evidence type="ECO:0000256" key="5">
    <source>
        <dbReference type="ARBA" id="ARBA00023015"/>
    </source>
</evidence>
<keyword evidence="5 10" id="KW-0805">Transcription regulation</keyword>
<evidence type="ECO:0000256" key="3">
    <source>
        <dbReference type="ARBA" id="ARBA00011837"/>
    </source>
</evidence>
<evidence type="ECO:0000256" key="7">
    <source>
        <dbReference type="ARBA" id="ARBA00023163"/>
    </source>
</evidence>
<dbReference type="PANTHER" id="PTHR13381">
    <property type="entry name" value="RNA POLYMERASE II HOLOENZYME COMPONENT SRB7"/>
    <property type="match status" value="1"/>
</dbReference>
<reference evidence="12" key="2">
    <citation type="submission" date="2020-03" db="EMBL/GenBank/DDBJ databases">
        <authorList>
            <person name="Fu F.-F."/>
            <person name="Chen J."/>
        </authorList>
    </citation>
    <scope>NUCLEOTIDE SEQUENCE</scope>
    <source>
        <strain evidence="12">Lc1</strain>
    </source>
</reference>
<dbReference type="OMA" id="LTTYHDH"/>
<dbReference type="RefSeq" id="XP_045270684.1">
    <property type="nucleotide sequence ID" value="XM_045401955.1"/>
</dbReference>
<dbReference type="GO" id="GO:0006357">
    <property type="term" value="P:regulation of transcription by RNA polymerase II"/>
    <property type="evidence" value="ECO:0007669"/>
    <property type="project" value="TreeGrafter"/>
</dbReference>
<evidence type="ECO:0000256" key="1">
    <source>
        <dbReference type="ARBA" id="ARBA00004123"/>
    </source>
</evidence>
<dbReference type="Pfam" id="PF11221">
    <property type="entry name" value="Med21"/>
    <property type="match status" value="1"/>
</dbReference>
<evidence type="ECO:0000256" key="11">
    <source>
        <dbReference type="SAM" id="Coils"/>
    </source>
</evidence>
<dbReference type="EMBL" id="WVTB01000007">
    <property type="protein sequence ID" value="KAF3811525.1"/>
    <property type="molecule type" value="Genomic_DNA"/>
</dbReference>
<evidence type="ECO:0000256" key="9">
    <source>
        <dbReference type="ARBA" id="ARBA00025687"/>
    </source>
</evidence>
<dbReference type="SUPFAM" id="SSF140718">
    <property type="entry name" value="Mediator hinge subcomplex-like"/>
    <property type="match status" value="1"/>
</dbReference>
<comment type="subcellular location">
    <subcellularLocation>
        <location evidence="1 10">Nucleus</location>
    </subcellularLocation>
</comment>
<evidence type="ECO:0000256" key="10">
    <source>
        <dbReference type="RuleBase" id="RU366036"/>
    </source>
</evidence>
<dbReference type="GO" id="GO:0003712">
    <property type="term" value="F:transcription coregulator activity"/>
    <property type="evidence" value="ECO:0007669"/>
    <property type="project" value="TreeGrafter"/>
</dbReference>
<sequence>MGDRLTQLQDAVDQLAQQFVASFHFVHRRHDLELLSPNDKIRDVKQEPDQKEVDPLPADEFKEGLAELSRDLIITEQQIEVLISSLPGLDSSEVDQERYIQELEDELKVAEAQRQDAIKEKDQILGKLDEVIRSIRRP</sequence>
<keyword evidence="8 10" id="KW-0539">Nucleus</keyword>
<dbReference type="GeneID" id="69009018"/>
<keyword evidence="11" id="KW-0175">Coiled coil</keyword>
<accession>A0A8H4CWM9</accession>
<dbReference type="PANTHER" id="PTHR13381:SF0">
    <property type="entry name" value="MEDIATOR OF RNA POLYMERASE II TRANSCRIPTION SUBUNIT 21"/>
    <property type="match status" value="1"/>
</dbReference>
<evidence type="ECO:0000256" key="8">
    <source>
        <dbReference type="ARBA" id="ARBA00023242"/>
    </source>
</evidence>
<comment type="caution">
    <text evidence="12">The sequence shown here is derived from an EMBL/GenBank/DDBJ whole genome shotgun (WGS) entry which is preliminary data.</text>
</comment>
<dbReference type="GO" id="GO:0016592">
    <property type="term" value="C:mediator complex"/>
    <property type="evidence" value="ECO:0007669"/>
    <property type="project" value="UniProtKB-UniRule"/>
</dbReference>
<evidence type="ECO:0000313" key="13">
    <source>
        <dbReference type="Proteomes" id="UP000613401"/>
    </source>
</evidence>
<dbReference type="Gene3D" id="6.10.280.10">
    <property type="entry name" value="Mediator complex, subunit Med21"/>
    <property type="match status" value="1"/>
</dbReference>
<reference evidence="12" key="1">
    <citation type="journal article" date="2020" name="Phytopathology">
        <title>Genome sequence and comparative analysis of Colletotrichum gloeosporioides isolated from Liriodendron leaves.</title>
        <authorList>
            <person name="Fu F.F."/>
            <person name="Hao Z."/>
            <person name="Wang P."/>
            <person name="Lu Y."/>
            <person name="Xue L.J."/>
            <person name="Wei G."/>
            <person name="Tian Y."/>
            <person name="Baishi H."/>
            <person name="Xu H."/>
            <person name="Shi J."/>
            <person name="Cheng T."/>
            <person name="Wang G."/>
            <person name="Yi Y."/>
            <person name="Chen J."/>
        </authorList>
    </citation>
    <scope>NUCLEOTIDE SEQUENCE</scope>
    <source>
        <strain evidence="12">Lc1</strain>
    </source>
</reference>
<evidence type="ECO:0000256" key="6">
    <source>
        <dbReference type="ARBA" id="ARBA00023159"/>
    </source>
</evidence>
<keyword evidence="7 10" id="KW-0804">Transcription</keyword>
<name>A0A8H4CWM9_COLGL</name>
<proteinExistence type="inferred from homology"/>
<comment type="subunit">
    <text evidence="3 10">Component of the Mediator complex.</text>
</comment>
<keyword evidence="6 10" id="KW-0010">Activator</keyword>
<evidence type="ECO:0000256" key="4">
    <source>
        <dbReference type="ARBA" id="ARBA00019691"/>
    </source>
</evidence>